<dbReference type="STRING" id="6293.A0A1I8EBJ4"/>
<proteinExistence type="predicted"/>
<organism evidence="2">
    <name type="scientific">Wuchereria bancrofti</name>
    <dbReference type="NCBI Taxonomy" id="6293"/>
    <lineage>
        <taxon>Eukaryota</taxon>
        <taxon>Metazoa</taxon>
        <taxon>Ecdysozoa</taxon>
        <taxon>Nematoda</taxon>
        <taxon>Chromadorea</taxon>
        <taxon>Rhabditida</taxon>
        <taxon>Spirurina</taxon>
        <taxon>Spiruromorpha</taxon>
        <taxon>Filarioidea</taxon>
        <taxon>Onchocercidae</taxon>
        <taxon>Wuchereria</taxon>
    </lineage>
</organism>
<dbReference type="AlphaFoldDB" id="A0A1I8EBJ4"/>
<dbReference type="WBParaSite" id="maker-PairedContig_1303-snap-gene-2.21-mRNA-1">
    <property type="protein sequence ID" value="maker-PairedContig_1303-snap-gene-2.21-mRNA-1"/>
    <property type="gene ID" value="maker-PairedContig_1303-snap-gene-2.21"/>
</dbReference>
<accession>A0A1I8EBJ4</accession>
<feature type="domain" description="PLC-beta PH" evidence="1">
    <location>
        <begin position="16"/>
        <end position="157"/>
    </location>
</feature>
<evidence type="ECO:0000313" key="2">
    <source>
        <dbReference type="WBParaSite" id="maker-PairedContig_1303-snap-gene-2.21-mRNA-1"/>
    </source>
</evidence>
<name>A0A1I8EBJ4_WUCBA</name>
<protein>
    <submittedName>
        <fullName evidence="2">PH_14 domain-containing protein</fullName>
    </submittedName>
</protein>
<dbReference type="InterPro" id="IPR037862">
    <property type="entry name" value="PLC-beta_PH"/>
</dbReference>
<reference evidence="2" key="1">
    <citation type="submission" date="2016-11" db="UniProtKB">
        <authorList>
            <consortium name="WormBaseParasite"/>
        </authorList>
    </citation>
    <scope>IDENTIFICATION</scope>
    <source>
        <strain evidence="2">pt0022</strain>
    </source>
</reference>
<dbReference type="Pfam" id="PF17787">
    <property type="entry name" value="PH_14"/>
    <property type="match status" value="1"/>
</dbReference>
<sequence length="189" mass="21948">MSIHRLSSIKNPQELIDDYFTTGEQVYKFDSIIDQFEGRFVHLSLSRDGLLLFWKQYKANKVIGSEFCYIDDIIDVFSGCCAEHSRRQGIHQKVHTLDGYITKTLGGTFVAEKCMLSTHFLTVMYGADAVSPNALIFLIDSEQNAVRWLNEIRRLSVKALKELSLQGCFYYWQRLFTKIRYSTNTDQIY</sequence>
<evidence type="ECO:0000259" key="1">
    <source>
        <dbReference type="Pfam" id="PF17787"/>
    </source>
</evidence>
<dbReference type="Gene3D" id="2.30.29.240">
    <property type="match status" value="1"/>
</dbReference>